<protein>
    <submittedName>
        <fullName evidence="3">Putative integral membrane protein (TIGR02587 family)</fullName>
    </submittedName>
</protein>
<dbReference type="EMBL" id="JACJIQ010000027">
    <property type="protein sequence ID" value="MBA9079689.1"/>
    <property type="molecule type" value="Genomic_DNA"/>
</dbReference>
<accession>A0A839GS51</accession>
<name>A0A839GS51_9BACT</name>
<feature type="transmembrane region" description="Helical" evidence="2">
    <location>
        <begin position="235"/>
        <end position="256"/>
    </location>
</feature>
<keyword evidence="2" id="KW-0472">Membrane</keyword>
<evidence type="ECO:0000256" key="2">
    <source>
        <dbReference type="SAM" id="Phobius"/>
    </source>
</evidence>
<feature type="transmembrane region" description="Helical" evidence="2">
    <location>
        <begin position="43"/>
        <end position="62"/>
    </location>
</feature>
<dbReference type="InterPro" id="IPR024464">
    <property type="entry name" value="DUF2391"/>
</dbReference>
<feature type="transmembrane region" description="Helical" evidence="2">
    <location>
        <begin position="82"/>
        <end position="100"/>
    </location>
</feature>
<dbReference type="Pfam" id="PF09622">
    <property type="entry name" value="DUF2391"/>
    <property type="match status" value="1"/>
</dbReference>
<gene>
    <name evidence="3" type="ORF">FHS90_004429</name>
</gene>
<dbReference type="AlphaFoldDB" id="A0A839GS51"/>
<dbReference type="RefSeq" id="WP_182514472.1">
    <property type="nucleotide sequence ID" value="NZ_JACJIQ010000027.1"/>
</dbReference>
<evidence type="ECO:0000313" key="3">
    <source>
        <dbReference type="EMBL" id="MBA9079689.1"/>
    </source>
</evidence>
<keyword evidence="2" id="KW-1133">Transmembrane helix</keyword>
<evidence type="ECO:0000256" key="1">
    <source>
        <dbReference type="SAM" id="MobiDB-lite"/>
    </source>
</evidence>
<organism evidence="3 4">
    <name type="scientific">Rufibacter quisquiliarum</name>
    <dbReference type="NCBI Taxonomy" id="1549639"/>
    <lineage>
        <taxon>Bacteria</taxon>
        <taxon>Pseudomonadati</taxon>
        <taxon>Bacteroidota</taxon>
        <taxon>Cytophagia</taxon>
        <taxon>Cytophagales</taxon>
        <taxon>Hymenobacteraceae</taxon>
        <taxon>Rufibacter</taxon>
    </lineage>
</organism>
<keyword evidence="4" id="KW-1185">Reference proteome</keyword>
<feature type="region of interest" description="Disordered" evidence="1">
    <location>
        <begin position="133"/>
        <end position="156"/>
    </location>
</feature>
<dbReference type="Proteomes" id="UP000563094">
    <property type="component" value="Unassembled WGS sequence"/>
</dbReference>
<feature type="transmembrane region" description="Helical" evidence="2">
    <location>
        <begin position="268"/>
        <end position="289"/>
    </location>
</feature>
<dbReference type="InterPro" id="IPR013416">
    <property type="entry name" value="CHP02587_IM"/>
</dbReference>
<keyword evidence="2" id="KW-0812">Transmembrane</keyword>
<sequence>MRVKSVYHSLQEYGRGIIGGLLFSLPMLYTMEVWWTSFDVSPWQLMLYVALTFVLLLAYNAYAGLRASASWKEVAIDSVEELGLGLVLSFLFLCLLGRIVPGEMSLQRIVYMVAVEAMPVAIGVSVGTAQLGASPEDEEEEKADREPASSLPGQKQGDASTLEQILLATCAGMLFAANIAPTDEVMVIATGATPVQLLLMLLVSLSLSGAILFYIGFRGAYETPAQKAPSLLEVVWGLSLTFASSVCVSAGALWFFGRFEGVGLQVGVEATVVLTVVAALGASAGRFLLDQEYRDEKQEE</sequence>
<comment type="caution">
    <text evidence="3">The sequence shown here is derived from an EMBL/GenBank/DDBJ whole genome shotgun (WGS) entry which is preliminary data.</text>
</comment>
<feature type="transmembrane region" description="Helical" evidence="2">
    <location>
        <begin position="12"/>
        <end position="31"/>
    </location>
</feature>
<reference evidence="3 4" key="1">
    <citation type="submission" date="2020-08" db="EMBL/GenBank/DDBJ databases">
        <title>Genomic Encyclopedia of Type Strains, Phase IV (KMG-IV): sequencing the most valuable type-strain genomes for metagenomic binning, comparative biology and taxonomic classification.</title>
        <authorList>
            <person name="Goeker M."/>
        </authorList>
    </citation>
    <scope>NUCLEOTIDE SEQUENCE [LARGE SCALE GENOMIC DNA]</scope>
    <source>
        <strain evidence="3 4">DSM 29854</strain>
    </source>
</reference>
<proteinExistence type="predicted"/>
<dbReference type="NCBIfam" id="TIGR02587">
    <property type="entry name" value="TIGR02587 family membrane protein"/>
    <property type="match status" value="1"/>
</dbReference>
<evidence type="ECO:0000313" key="4">
    <source>
        <dbReference type="Proteomes" id="UP000563094"/>
    </source>
</evidence>
<feature type="transmembrane region" description="Helical" evidence="2">
    <location>
        <begin position="195"/>
        <end position="215"/>
    </location>
</feature>